<sequence length="162" mass="17021">MEQSLTALSQSVGERLRARGAQVTCAESCTGGLIAKLLTDIVGSSYYFERGFVTYSNRAKEEMLGVPGSVLTQHGAVSEPVVAAMAVGALHAAQADLAMAVSGIAGPDGGSAQKPVGTVWFGFVARGGEPLCLRRNFAGDRDAVRRQAAQFALRTLLEKFLM</sequence>
<dbReference type="PATRIC" id="fig|634503.3.peg.2888"/>
<reference evidence="2 3" key="2">
    <citation type="journal article" date="2012" name="J. Bacteriol.">
        <title>Genome Sequence of Edwardsiella ictaluri 93-146, a Strain Associated with a Natural Channel Catfish Outbreak of Enteric Septicemia of Catfish.</title>
        <authorList>
            <person name="Williams M.L."/>
            <person name="Gillaspy A.F."/>
            <person name="Dyer D.W."/>
            <person name="Thune R.L."/>
            <person name="Waldbieser G.C."/>
            <person name="Schuster S.C."/>
            <person name="Gipson J."/>
            <person name="Zaitshik J."/>
            <person name="Landry C."/>
            <person name="Banes M.M."/>
            <person name="Lawrence M.L."/>
        </authorList>
    </citation>
    <scope>NUCLEOTIDE SEQUENCE [LARGE SCALE GENOMIC DNA]</scope>
    <source>
        <strain evidence="2 3">93-146</strain>
    </source>
</reference>
<dbReference type="NCBIfam" id="TIGR00199">
    <property type="entry name" value="PncC_domain"/>
    <property type="match status" value="1"/>
</dbReference>
<gene>
    <name evidence="2" type="ordered locus">NT01EI_3242</name>
</gene>
<dbReference type="InterPro" id="IPR036653">
    <property type="entry name" value="CinA-like_C"/>
</dbReference>
<dbReference type="RefSeq" id="WP_015872466.1">
    <property type="nucleotide sequence ID" value="NC_012779.2"/>
</dbReference>
<evidence type="ECO:0000313" key="2">
    <source>
        <dbReference type="EMBL" id="ACR70383.1"/>
    </source>
</evidence>
<protein>
    <submittedName>
        <fullName evidence="2">Competence/damage-inducible protein CinA</fullName>
    </submittedName>
</protein>
<organism evidence="2 3">
    <name type="scientific">Edwardsiella ictaluri (strain 93-146)</name>
    <dbReference type="NCBI Taxonomy" id="634503"/>
    <lineage>
        <taxon>Bacteria</taxon>
        <taxon>Pseudomonadati</taxon>
        <taxon>Pseudomonadota</taxon>
        <taxon>Gammaproteobacteria</taxon>
        <taxon>Enterobacterales</taxon>
        <taxon>Hafniaceae</taxon>
        <taxon>Edwardsiella</taxon>
    </lineage>
</organism>
<reference evidence="3" key="1">
    <citation type="submission" date="2009-03" db="EMBL/GenBank/DDBJ databases">
        <title>Complete genome sequence of Edwardsiella ictaluri 93-146.</title>
        <authorList>
            <person name="Williams M.L."/>
            <person name="Gillaspy A.F."/>
            <person name="Dyer D.W."/>
            <person name="Thune R.L."/>
            <person name="Waldbieser G.C."/>
            <person name="Schuster S.C."/>
            <person name="Gipson J."/>
            <person name="Zaitshik J."/>
            <person name="Landry C."/>
            <person name="Lawrence M.L."/>
        </authorList>
    </citation>
    <scope>NUCLEOTIDE SEQUENCE [LARGE SCALE GENOMIC DNA]</scope>
    <source>
        <strain evidence="3">93-146</strain>
    </source>
</reference>
<proteinExistence type="predicted"/>
<dbReference type="AlphaFoldDB" id="C5BGH7"/>
<feature type="domain" description="CinA C-terminal" evidence="1">
    <location>
        <begin position="7"/>
        <end position="158"/>
    </location>
</feature>
<name>C5BGH7_EDWI9</name>
<dbReference type="KEGG" id="eic:NT01EI_3242"/>
<dbReference type="Proteomes" id="UP000001485">
    <property type="component" value="Chromosome"/>
</dbReference>
<dbReference type="SUPFAM" id="SSF142433">
    <property type="entry name" value="CinA-like"/>
    <property type="match status" value="1"/>
</dbReference>
<evidence type="ECO:0000259" key="1">
    <source>
        <dbReference type="Pfam" id="PF02464"/>
    </source>
</evidence>
<dbReference type="STRING" id="67780.B6E78_07845"/>
<evidence type="ECO:0000313" key="3">
    <source>
        <dbReference type="Proteomes" id="UP000001485"/>
    </source>
</evidence>
<dbReference type="OrthoDB" id="9801454at2"/>
<dbReference type="Pfam" id="PF02464">
    <property type="entry name" value="CinA"/>
    <property type="match status" value="1"/>
</dbReference>
<dbReference type="EMBL" id="CP001600">
    <property type="protein sequence ID" value="ACR70383.1"/>
    <property type="molecule type" value="Genomic_DNA"/>
</dbReference>
<dbReference type="GeneID" id="69540107"/>
<dbReference type="InterPro" id="IPR008136">
    <property type="entry name" value="CinA_C"/>
</dbReference>
<accession>C5BGH7</accession>
<dbReference type="HOGENOM" id="CLU_030805_1_1_6"/>
<dbReference type="NCBIfam" id="NF002975">
    <property type="entry name" value="PRK03661.1"/>
    <property type="match status" value="1"/>
</dbReference>
<dbReference type="Gene3D" id="3.90.950.20">
    <property type="entry name" value="CinA-like"/>
    <property type="match status" value="1"/>
</dbReference>